<proteinExistence type="predicted"/>
<accession>A0A372IP68</accession>
<dbReference type="AlphaFoldDB" id="A0A372IP68"/>
<gene>
    <name evidence="1" type="ORF">D0Y96_08255</name>
</gene>
<dbReference type="Gene3D" id="2.60.40.10">
    <property type="entry name" value="Immunoglobulins"/>
    <property type="match status" value="1"/>
</dbReference>
<dbReference type="EMBL" id="QVQT01000003">
    <property type="protein sequence ID" value="RFU16737.1"/>
    <property type="molecule type" value="Genomic_DNA"/>
</dbReference>
<comment type="caution">
    <text evidence="1">The sequence shown here is derived from an EMBL/GenBank/DDBJ whole genome shotgun (WGS) entry which is preliminary data.</text>
</comment>
<reference evidence="1 2" key="1">
    <citation type="submission" date="2018-08" db="EMBL/GenBank/DDBJ databases">
        <title>Acidipila sp. 4G-K13, an acidobacterium isolated from forest soil.</title>
        <authorList>
            <person name="Gao Z.-H."/>
            <person name="Qiu L.-H."/>
        </authorList>
    </citation>
    <scope>NUCLEOTIDE SEQUENCE [LARGE SCALE GENOMIC DNA]</scope>
    <source>
        <strain evidence="1 2">4G-K13</strain>
    </source>
</reference>
<dbReference type="Proteomes" id="UP000264702">
    <property type="component" value="Unassembled WGS sequence"/>
</dbReference>
<evidence type="ECO:0000313" key="1">
    <source>
        <dbReference type="EMBL" id="RFU16737.1"/>
    </source>
</evidence>
<evidence type="ECO:0000313" key="2">
    <source>
        <dbReference type="Proteomes" id="UP000264702"/>
    </source>
</evidence>
<dbReference type="InterPro" id="IPR013783">
    <property type="entry name" value="Ig-like_fold"/>
</dbReference>
<keyword evidence="2" id="KW-1185">Reference proteome</keyword>
<organism evidence="1 2">
    <name type="scientific">Paracidobacterium acidisoli</name>
    <dbReference type="NCBI Taxonomy" id="2303751"/>
    <lineage>
        <taxon>Bacteria</taxon>
        <taxon>Pseudomonadati</taxon>
        <taxon>Acidobacteriota</taxon>
        <taxon>Terriglobia</taxon>
        <taxon>Terriglobales</taxon>
        <taxon>Acidobacteriaceae</taxon>
        <taxon>Paracidobacterium</taxon>
    </lineage>
</organism>
<name>A0A372IP68_9BACT</name>
<sequence>MTRAVRKDTAMLIYRLFLRIVALSLCMLLAGGDLLPASAQSTAPPKSLQIVILDGEGALNNIKLRTAHEPIVQVQDENHKPVAGALVFFLLPDSGPGGSFLNGAKSLQVTTDAEGKAVAHGFVSNRATGQFQIQVRAQYGDLKAQNSISQQNISERSGSHASQTGHPILKWVLISGAVAGAGVAIGIAATQGGHSTTIIPGTPTVGAP</sequence>
<protein>
    <submittedName>
        <fullName evidence="1">Uncharacterized protein</fullName>
    </submittedName>
</protein>